<dbReference type="Proteomes" id="UP001642484">
    <property type="component" value="Unassembled WGS sequence"/>
</dbReference>
<dbReference type="EMBL" id="CAXAMN010018113">
    <property type="protein sequence ID" value="CAK9051908.1"/>
    <property type="molecule type" value="Genomic_DNA"/>
</dbReference>
<name>A0ABP0ML28_9DINO</name>
<sequence length="186" mass="20902">MEPRHAVAVATVPKGSKRHDLLADLAEDEDLRHLLAIGVTFAKGRTKSAIFSWLQEVAYPPVNHLPQFAPTKFLPDSESNTQVRTSDEFLLIEAPQEMSLKKLGHSHVPRSPKYRVENVTAGDVDRFFYDYESGLLPRYLMSYKETKMSNLEGLRELTGEDFIQAVQNPQASVLVEFVGSISSTPR</sequence>
<organism evidence="1 2">
    <name type="scientific">Durusdinium trenchii</name>
    <dbReference type="NCBI Taxonomy" id="1381693"/>
    <lineage>
        <taxon>Eukaryota</taxon>
        <taxon>Sar</taxon>
        <taxon>Alveolata</taxon>
        <taxon>Dinophyceae</taxon>
        <taxon>Suessiales</taxon>
        <taxon>Symbiodiniaceae</taxon>
        <taxon>Durusdinium</taxon>
    </lineage>
</organism>
<reference evidence="1 2" key="1">
    <citation type="submission" date="2024-02" db="EMBL/GenBank/DDBJ databases">
        <authorList>
            <person name="Chen Y."/>
            <person name="Shah S."/>
            <person name="Dougan E. K."/>
            <person name="Thang M."/>
            <person name="Chan C."/>
        </authorList>
    </citation>
    <scope>NUCLEOTIDE SEQUENCE [LARGE SCALE GENOMIC DNA]</scope>
</reference>
<proteinExistence type="predicted"/>
<gene>
    <name evidence="1" type="ORF">CCMP2556_LOCUS26260</name>
</gene>
<protein>
    <submittedName>
        <fullName evidence="1">Uncharacterized protein</fullName>
    </submittedName>
</protein>
<evidence type="ECO:0000313" key="2">
    <source>
        <dbReference type="Proteomes" id="UP001642484"/>
    </source>
</evidence>
<comment type="caution">
    <text evidence="1">The sequence shown here is derived from an EMBL/GenBank/DDBJ whole genome shotgun (WGS) entry which is preliminary data.</text>
</comment>
<accession>A0ABP0ML28</accession>
<keyword evidence="2" id="KW-1185">Reference proteome</keyword>
<evidence type="ECO:0000313" key="1">
    <source>
        <dbReference type="EMBL" id="CAK9051908.1"/>
    </source>
</evidence>